<dbReference type="PANTHER" id="PTHR48081">
    <property type="entry name" value="AB HYDROLASE SUPERFAMILY PROTEIN C4A8.06C"/>
    <property type="match status" value="1"/>
</dbReference>
<keyword evidence="1 4" id="KW-0378">Hydrolase</keyword>
<dbReference type="InterPro" id="IPR013094">
    <property type="entry name" value="AB_hydrolase_3"/>
</dbReference>
<sequence>MLETDPVTRLPARGKVGYRSPSPTMAQYSHLSEPDPELTSIASISGSLTKDAVPLVRRALDDALDKRLDLYKTLLPSESTYNLEDHIVPVEDGEIRVRTISPTPTPNEDSEFPVLVYLHGGGWVAGSIDMKDFELRILSVELRLAIVNVDYRLAPEHRFPTGLNDCYAALKWTVENCARICGSLDKGFVVGGSSAGANLAAAVAHRSLKDPFFEQCKLTGHILQIPVLVHPAAYPLDYTSELLSYEQNKNAPTLGKDLMDFYYACLKGSPADPDVSPLLADHTGLPPAYLQVCGLDPMRDEGLLYERLLRELGIPTKLDIYPGVPHGFKIMFPGITAAKKWEVDLRGGLKWIFFFQITGLIFSP</sequence>
<feature type="region of interest" description="Disordered" evidence="2">
    <location>
        <begin position="1"/>
        <end position="34"/>
    </location>
</feature>
<comment type="caution">
    <text evidence="4">The sequence shown here is derived from an EMBL/GenBank/DDBJ whole genome shotgun (WGS) entry which is preliminary data.</text>
</comment>
<keyword evidence="5" id="KW-1185">Reference proteome</keyword>
<evidence type="ECO:0000259" key="3">
    <source>
        <dbReference type="Pfam" id="PF07859"/>
    </source>
</evidence>
<dbReference type="PANTHER" id="PTHR48081:SF8">
    <property type="entry name" value="ALPHA_BETA HYDROLASE FOLD-3 DOMAIN-CONTAINING PROTEIN-RELATED"/>
    <property type="match status" value="1"/>
</dbReference>
<dbReference type="Proteomes" id="UP001218218">
    <property type="component" value="Unassembled WGS sequence"/>
</dbReference>
<dbReference type="InterPro" id="IPR029058">
    <property type="entry name" value="AB_hydrolase_fold"/>
</dbReference>
<name>A0AAD7ED70_9AGAR</name>
<feature type="compositionally biased region" description="Polar residues" evidence="2">
    <location>
        <begin position="21"/>
        <end position="30"/>
    </location>
</feature>
<dbReference type="GO" id="GO:0016787">
    <property type="term" value="F:hydrolase activity"/>
    <property type="evidence" value="ECO:0007669"/>
    <property type="project" value="UniProtKB-KW"/>
</dbReference>
<dbReference type="Pfam" id="PF07859">
    <property type="entry name" value="Abhydrolase_3"/>
    <property type="match status" value="1"/>
</dbReference>
<dbReference type="InterPro" id="IPR050300">
    <property type="entry name" value="GDXG_lipolytic_enzyme"/>
</dbReference>
<reference evidence="4" key="1">
    <citation type="submission" date="2023-03" db="EMBL/GenBank/DDBJ databases">
        <title>Massive genome expansion in bonnet fungi (Mycena s.s.) driven by repeated elements and novel gene families across ecological guilds.</title>
        <authorList>
            <consortium name="Lawrence Berkeley National Laboratory"/>
            <person name="Harder C.B."/>
            <person name="Miyauchi S."/>
            <person name="Viragh M."/>
            <person name="Kuo A."/>
            <person name="Thoen E."/>
            <person name="Andreopoulos B."/>
            <person name="Lu D."/>
            <person name="Skrede I."/>
            <person name="Drula E."/>
            <person name="Henrissat B."/>
            <person name="Morin E."/>
            <person name="Kohler A."/>
            <person name="Barry K."/>
            <person name="LaButti K."/>
            <person name="Morin E."/>
            <person name="Salamov A."/>
            <person name="Lipzen A."/>
            <person name="Mereny Z."/>
            <person name="Hegedus B."/>
            <person name="Baldrian P."/>
            <person name="Stursova M."/>
            <person name="Weitz H."/>
            <person name="Taylor A."/>
            <person name="Grigoriev I.V."/>
            <person name="Nagy L.G."/>
            <person name="Martin F."/>
            <person name="Kauserud H."/>
        </authorList>
    </citation>
    <scope>NUCLEOTIDE SEQUENCE</scope>
    <source>
        <strain evidence="4">CBHHK002</strain>
    </source>
</reference>
<dbReference type="Gene3D" id="3.40.50.1820">
    <property type="entry name" value="alpha/beta hydrolase"/>
    <property type="match status" value="1"/>
</dbReference>
<proteinExistence type="predicted"/>
<evidence type="ECO:0000313" key="5">
    <source>
        <dbReference type="Proteomes" id="UP001218218"/>
    </source>
</evidence>
<protein>
    <submittedName>
        <fullName evidence="4">Alpha/Beta hydrolase protein</fullName>
    </submittedName>
</protein>
<evidence type="ECO:0000256" key="1">
    <source>
        <dbReference type="ARBA" id="ARBA00022801"/>
    </source>
</evidence>
<feature type="domain" description="Alpha/beta hydrolase fold-3" evidence="3">
    <location>
        <begin position="115"/>
        <end position="328"/>
    </location>
</feature>
<gene>
    <name evidence="4" type="ORF">DFH08DRAFT_895259</name>
</gene>
<accession>A0AAD7ED70</accession>
<evidence type="ECO:0000256" key="2">
    <source>
        <dbReference type="SAM" id="MobiDB-lite"/>
    </source>
</evidence>
<dbReference type="EMBL" id="JARIHO010000067">
    <property type="protein sequence ID" value="KAJ7314351.1"/>
    <property type="molecule type" value="Genomic_DNA"/>
</dbReference>
<dbReference type="AlphaFoldDB" id="A0AAD7ED70"/>
<organism evidence="4 5">
    <name type="scientific">Mycena albidolilacea</name>
    <dbReference type="NCBI Taxonomy" id="1033008"/>
    <lineage>
        <taxon>Eukaryota</taxon>
        <taxon>Fungi</taxon>
        <taxon>Dikarya</taxon>
        <taxon>Basidiomycota</taxon>
        <taxon>Agaricomycotina</taxon>
        <taxon>Agaricomycetes</taxon>
        <taxon>Agaricomycetidae</taxon>
        <taxon>Agaricales</taxon>
        <taxon>Marasmiineae</taxon>
        <taxon>Mycenaceae</taxon>
        <taxon>Mycena</taxon>
    </lineage>
</organism>
<dbReference type="SUPFAM" id="SSF53474">
    <property type="entry name" value="alpha/beta-Hydrolases"/>
    <property type="match status" value="1"/>
</dbReference>
<evidence type="ECO:0000313" key="4">
    <source>
        <dbReference type="EMBL" id="KAJ7314351.1"/>
    </source>
</evidence>